<evidence type="ECO:0000256" key="1">
    <source>
        <dbReference type="SAM" id="MobiDB-lite"/>
    </source>
</evidence>
<dbReference type="SUPFAM" id="SSF88874">
    <property type="entry name" value="Receptor-binding domain of short tail fibre protein gp12"/>
    <property type="match status" value="1"/>
</dbReference>
<reference evidence="3 4" key="1">
    <citation type="submission" date="2023-07" db="EMBL/GenBank/DDBJ databases">
        <title>Genomic Encyclopedia of Type Strains, Phase IV (KMG-IV): sequencing the most valuable type-strain genomes for metagenomic binning, comparative biology and taxonomic classification.</title>
        <authorList>
            <person name="Goeker M."/>
        </authorList>
    </citation>
    <scope>NUCLEOTIDE SEQUENCE [LARGE SCALE GENOMIC DNA]</scope>
    <source>
        <strain evidence="3 4">DSM 12751</strain>
    </source>
</reference>
<dbReference type="Gene3D" id="3.90.1340.10">
    <property type="entry name" value="Phage tail collar domain"/>
    <property type="match status" value="1"/>
</dbReference>
<evidence type="ECO:0000313" key="4">
    <source>
        <dbReference type="Proteomes" id="UP001235840"/>
    </source>
</evidence>
<dbReference type="InterPro" id="IPR037053">
    <property type="entry name" value="Phage_tail_collar_dom_sf"/>
</dbReference>
<dbReference type="Proteomes" id="UP001235840">
    <property type="component" value="Unassembled WGS sequence"/>
</dbReference>
<keyword evidence="4" id="KW-1185">Reference proteome</keyword>
<dbReference type="InterPro" id="IPR011083">
    <property type="entry name" value="Phage_tail_collar_dom"/>
</dbReference>
<protein>
    <submittedName>
        <fullName evidence="3">Microcystin-dependent protein</fullName>
    </submittedName>
</protein>
<dbReference type="Pfam" id="PF07484">
    <property type="entry name" value="Collar"/>
    <property type="match status" value="1"/>
</dbReference>
<gene>
    <name evidence="3" type="ORF">J2S11_002097</name>
</gene>
<name>A0ABT9VYX7_9BACI</name>
<feature type="region of interest" description="Disordered" evidence="1">
    <location>
        <begin position="125"/>
        <end position="145"/>
    </location>
</feature>
<feature type="domain" description="Phage tail collar" evidence="2">
    <location>
        <begin position="6"/>
        <end position="62"/>
    </location>
</feature>
<evidence type="ECO:0000259" key="2">
    <source>
        <dbReference type="Pfam" id="PF07484"/>
    </source>
</evidence>
<sequence length="216" mass="22117">MEAYLGTIVAWAPSYPPKGWLFCGGQMLKIRDYTALFSLIGTTYGGNGDDTFALPNLSGRVVVGAHTGDGMGGSLPPGNTSYRIGETGGANFVTLTTQQMPAHTHQATTSTSGLSVSGLTVKLPASTSGANTASPSNDASLATSQGPMGPTPIYTTGQTNTYLKPATVSGGTISGTVTTTISPAGSSAPTPIDVRQPYSALNYIICVEGYYPPRPE</sequence>
<dbReference type="EMBL" id="JAUSTY010000007">
    <property type="protein sequence ID" value="MDQ0166196.1"/>
    <property type="molecule type" value="Genomic_DNA"/>
</dbReference>
<organism evidence="3 4">
    <name type="scientific">Caldalkalibacillus horti</name>
    <dbReference type="NCBI Taxonomy" id="77523"/>
    <lineage>
        <taxon>Bacteria</taxon>
        <taxon>Bacillati</taxon>
        <taxon>Bacillota</taxon>
        <taxon>Bacilli</taxon>
        <taxon>Bacillales</taxon>
        <taxon>Bacillaceae</taxon>
        <taxon>Caldalkalibacillus</taxon>
    </lineage>
</organism>
<dbReference type="RefSeq" id="WP_307394200.1">
    <property type="nucleotide sequence ID" value="NZ_BAAADK010000048.1"/>
</dbReference>
<proteinExistence type="predicted"/>
<evidence type="ECO:0000313" key="3">
    <source>
        <dbReference type="EMBL" id="MDQ0166196.1"/>
    </source>
</evidence>
<accession>A0ABT9VYX7</accession>
<comment type="caution">
    <text evidence="3">The sequence shown here is derived from an EMBL/GenBank/DDBJ whole genome shotgun (WGS) entry which is preliminary data.</text>
</comment>